<dbReference type="Proteomes" id="UP001569428">
    <property type="component" value="Unassembled WGS sequence"/>
</dbReference>
<organism evidence="1 2">
    <name type="scientific">Microbulbifer epialgicus</name>
    <dbReference type="NCBI Taxonomy" id="393907"/>
    <lineage>
        <taxon>Bacteria</taxon>
        <taxon>Pseudomonadati</taxon>
        <taxon>Pseudomonadota</taxon>
        <taxon>Gammaproteobacteria</taxon>
        <taxon>Cellvibrionales</taxon>
        <taxon>Microbulbiferaceae</taxon>
        <taxon>Microbulbifer</taxon>
    </lineage>
</organism>
<sequence>MGTRNIIFDGEPIRICRYRSDYDSRPMYAICILNYTKYVRSFSVSVGLNLREELELTLRQMREVERSMAWLESEFKELSA</sequence>
<evidence type="ECO:0000313" key="1">
    <source>
        <dbReference type="EMBL" id="MFA0813960.1"/>
    </source>
</evidence>
<evidence type="ECO:0000313" key="2">
    <source>
        <dbReference type="Proteomes" id="UP001569428"/>
    </source>
</evidence>
<comment type="caution">
    <text evidence="1">The sequence shown here is derived from an EMBL/GenBank/DDBJ whole genome shotgun (WGS) entry which is preliminary data.</text>
</comment>
<dbReference type="EMBL" id="JBGMEK010000181">
    <property type="protein sequence ID" value="MFA0813960.1"/>
    <property type="molecule type" value="Genomic_DNA"/>
</dbReference>
<name>A0ABV4P7I5_9GAMM</name>
<gene>
    <name evidence="1" type="ORF">ACCI49_24130</name>
</gene>
<keyword evidence="2" id="KW-1185">Reference proteome</keyword>
<protein>
    <submittedName>
        <fullName evidence="1">Uncharacterized protein</fullName>
    </submittedName>
</protein>
<dbReference type="RefSeq" id="WP_371841802.1">
    <property type="nucleotide sequence ID" value="NZ_JBGMEK010000181.1"/>
</dbReference>
<proteinExistence type="predicted"/>
<accession>A0ABV4P7I5</accession>
<reference evidence="1 2" key="1">
    <citation type="submission" date="2024-08" db="EMBL/GenBank/DDBJ databases">
        <authorList>
            <person name="Ishaq N."/>
        </authorList>
    </citation>
    <scope>NUCLEOTIDE SEQUENCE [LARGE SCALE GENOMIC DNA]</scope>
    <source>
        <strain evidence="1 2">DSM 18651</strain>
    </source>
</reference>